<accession>A0A7K4HL63</accession>
<name>A0A7K4HL63_9EURY</name>
<evidence type="ECO:0000313" key="2">
    <source>
        <dbReference type="Proteomes" id="UP000570823"/>
    </source>
</evidence>
<dbReference type="AlphaFoldDB" id="A0A7K4HL63"/>
<keyword evidence="2" id="KW-1185">Reference proteome</keyword>
<gene>
    <name evidence="1" type="ORF">HWN36_00920</name>
</gene>
<dbReference type="EMBL" id="JABXWR010000001">
    <property type="protein sequence ID" value="NVO65912.1"/>
    <property type="molecule type" value="Genomic_DNA"/>
</dbReference>
<dbReference type="OrthoDB" id="107410at2157"/>
<dbReference type="PROSITE" id="PS51257">
    <property type="entry name" value="PROKAR_LIPOPROTEIN"/>
    <property type="match status" value="1"/>
</dbReference>
<protein>
    <submittedName>
        <fullName evidence="1">Uncharacterized protein</fullName>
    </submittedName>
</protein>
<reference evidence="1 2" key="1">
    <citation type="submission" date="2020-06" db="EMBL/GenBank/DDBJ databases">
        <title>Methanofollis fontis sp. nov., a methanogen isolated from marine sediments near a cold seep at Four-Way Closure Ridge offshore southwestern Taiwan.</title>
        <authorList>
            <person name="Chen S.-C."/>
            <person name="Teng N.-H."/>
            <person name="Lin Y.-S."/>
            <person name="Lai M.-C."/>
            <person name="Chen H.-H."/>
            <person name="Wang C.-C."/>
        </authorList>
    </citation>
    <scope>NUCLEOTIDE SEQUENCE [LARGE SCALE GENOMIC DNA]</scope>
    <source>
        <strain evidence="1 2">DSM 2702</strain>
    </source>
</reference>
<dbReference type="RefSeq" id="WP_176787458.1">
    <property type="nucleotide sequence ID" value="NZ_JABXWR010000001.1"/>
</dbReference>
<sequence>MSEKHFSRSTALLSGLFVLLVAIACMAGCTGSDSGATPTTQAPTPTAAGGAPASVSVSAVHYSELIKYLPSATANWETGDKNGGTMSSSEGAWSWAEVTYTQTTNPDTTVTVVIQDTAGMTEGYWTIWDTATVVDTPDFSWKSTTIKGYPAWEFADKTSDEYTLYVGINDRIMVFIDVSNGKKDYLTVFGNLIDFNGLAALT</sequence>
<comment type="caution">
    <text evidence="1">The sequence shown here is derived from an EMBL/GenBank/DDBJ whole genome shotgun (WGS) entry which is preliminary data.</text>
</comment>
<evidence type="ECO:0000313" key="1">
    <source>
        <dbReference type="EMBL" id="NVO65912.1"/>
    </source>
</evidence>
<organism evidence="1 2">
    <name type="scientific">Methanofollis tationis</name>
    <dbReference type="NCBI Taxonomy" id="81417"/>
    <lineage>
        <taxon>Archaea</taxon>
        <taxon>Methanobacteriati</taxon>
        <taxon>Methanobacteriota</taxon>
        <taxon>Stenosarchaea group</taxon>
        <taxon>Methanomicrobia</taxon>
        <taxon>Methanomicrobiales</taxon>
        <taxon>Methanomicrobiaceae</taxon>
        <taxon>Methanofollis</taxon>
    </lineage>
</organism>
<dbReference type="Proteomes" id="UP000570823">
    <property type="component" value="Unassembled WGS sequence"/>
</dbReference>
<proteinExistence type="predicted"/>